<evidence type="ECO:0000313" key="2">
    <source>
        <dbReference type="EMBL" id="KAL0120935.1"/>
    </source>
</evidence>
<comment type="caution">
    <text evidence="2">The sequence shown here is derived from an EMBL/GenBank/DDBJ whole genome shotgun (WGS) entry which is preliminary data.</text>
</comment>
<protein>
    <submittedName>
        <fullName evidence="2">Uncharacterized protein</fullName>
    </submittedName>
</protein>
<proteinExistence type="predicted"/>
<dbReference type="AlphaFoldDB" id="A0AAW2G065"/>
<evidence type="ECO:0000313" key="3">
    <source>
        <dbReference type="Proteomes" id="UP001430953"/>
    </source>
</evidence>
<organism evidence="2 3">
    <name type="scientific">Cardiocondyla obscurior</name>
    <dbReference type="NCBI Taxonomy" id="286306"/>
    <lineage>
        <taxon>Eukaryota</taxon>
        <taxon>Metazoa</taxon>
        <taxon>Ecdysozoa</taxon>
        <taxon>Arthropoda</taxon>
        <taxon>Hexapoda</taxon>
        <taxon>Insecta</taxon>
        <taxon>Pterygota</taxon>
        <taxon>Neoptera</taxon>
        <taxon>Endopterygota</taxon>
        <taxon>Hymenoptera</taxon>
        <taxon>Apocrita</taxon>
        <taxon>Aculeata</taxon>
        <taxon>Formicoidea</taxon>
        <taxon>Formicidae</taxon>
        <taxon>Myrmicinae</taxon>
        <taxon>Cardiocondyla</taxon>
    </lineage>
</organism>
<reference evidence="2 3" key="1">
    <citation type="submission" date="2023-03" db="EMBL/GenBank/DDBJ databases">
        <title>High recombination rates correlate with genetic variation in Cardiocondyla obscurior ants.</title>
        <authorList>
            <person name="Errbii M."/>
        </authorList>
    </citation>
    <scope>NUCLEOTIDE SEQUENCE [LARGE SCALE GENOMIC DNA]</scope>
    <source>
        <strain evidence="2">Alpha-2009</strain>
        <tissue evidence="2">Whole body</tissue>
    </source>
</reference>
<name>A0AAW2G065_9HYME</name>
<dbReference type="EMBL" id="JADYXP020000007">
    <property type="protein sequence ID" value="KAL0120935.1"/>
    <property type="molecule type" value="Genomic_DNA"/>
</dbReference>
<keyword evidence="3" id="KW-1185">Reference proteome</keyword>
<sequence length="89" mass="10293">MDYRDDYLRFKLRSATNETGRDTECSPCTFSSSSSLKVSCSKRDESPGRDEEDGREIPPFFYLRKEHVITRVYRCSSTNNAFQPLALAR</sequence>
<evidence type="ECO:0000256" key="1">
    <source>
        <dbReference type="SAM" id="MobiDB-lite"/>
    </source>
</evidence>
<accession>A0AAW2G065</accession>
<dbReference type="Proteomes" id="UP001430953">
    <property type="component" value="Unassembled WGS sequence"/>
</dbReference>
<gene>
    <name evidence="2" type="ORF">PUN28_008564</name>
</gene>
<feature type="region of interest" description="Disordered" evidence="1">
    <location>
        <begin position="18"/>
        <end position="55"/>
    </location>
</feature>